<dbReference type="RefSeq" id="WP_092020192.1">
    <property type="nucleotide sequence ID" value="NZ_FOUE01000001.1"/>
</dbReference>
<organism evidence="2 3">
    <name type="scientific">Marinobacter zhejiangensis</name>
    <dbReference type="NCBI Taxonomy" id="488535"/>
    <lineage>
        <taxon>Bacteria</taxon>
        <taxon>Pseudomonadati</taxon>
        <taxon>Pseudomonadota</taxon>
        <taxon>Gammaproteobacteria</taxon>
        <taxon>Pseudomonadales</taxon>
        <taxon>Marinobacteraceae</taxon>
        <taxon>Marinobacter</taxon>
    </lineage>
</organism>
<reference evidence="3" key="1">
    <citation type="submission" date="2016-10" db="EMBL/GenBank/DDBJ databases">
        <authorList>
            <person name="Varghese N."/>
            <person name="Submissions S."/>
        </authorList>
    </citation>
    <scope>NUCLEOTIDE SEQUENCE [LARGE SCALE GENOMIC DNA]</scope>
    <source>
        <strain evidence="3">CGMCC 1.7061</strain>
    </source>
</reference>
<dbReference type="Proteomes" id="UP000198519">
    <property type="component" value="Unassembled WGS sequence"/>
</dbReference>
<dbReference type="EMBL" id="FOUE01000001">
    <property type="protein sequence ID" value="SFL87913.1"/>
    <property type="molecule type" value="Genomic_DNA"/>
</dbReference>
<gene>
    <name evidence="2" type="ORF">SAMN04487963_0371</name>
</gene>
<dbReference type="STRING" id="488535.SAMN04487963_0371"/>
<keyword evidence="3" id="KW-1185">Reference proteome</keyword>
<feature type="transmembrane region" description="Helical" evidence="1">
    <location>
        <begin position="45"/>
        <end position="65"/>
    </location>
</feature>
<keyword evidence="1" id="KW-0812">Transmembrane</keyword>
<feature type="transmembrane region" description="Helical" evidence="1">
    <location>
        <begin position="77"/>
        <end position="101"/>
    </location>
</feature>
<evidence type="ECO:0000313" key="3">
    <source>
        <dbReference type="Proteomes" id="UP000198519"/>
    </source>
</evidence>
<keyword evidence="1" id="KW-1133">Transmembrane helix</keyword>
<name>A0A1I4LAU6_9GAMM</name>
<feature type="transmembrane region" description="Helical" evidence="1">
    <location>
        <begin position="208"/>
        <end position="230"/>
    </location>
</feature>
<keyword evidence="1" id="KW-0472">Membrane</keyword>
<protein>
    <submittedName>
        <fullName evidence="2">Uncharacterized protein</fullName>
    </submittedName>
</protein>
<proteinExistence type="predicted"/>
<sequence>MTATAAQATQGSTKELYKLKRVPGNPGSNDQVILVGSNSAGTTTLVIWFPVIAAVCYGAILPFTWTPWGENNLELVMAVWGVLWLALTAITLSSGAGHHFYALDIGQRTITHLNTSQSTPLILELHEQEGLTSLVLKEPLDSGWHLEASARSVSEIAPDDLSHIPEWRILGLVDYVQKKARDGSLVVLFAFVNIPLLAFYLASGVFGLFLLLQVYLFAAWLVAQAVSWLVERRDHRLFREQKTLTL</sequence>
<evidence type="ECO:0000313" key="2">
    <source>
        <dbReference type="EMBL" id="SFL87913.1"/>
    </source>
</evidence>
<feature type="transmembrane region" description="Helical" evidence="1">
    <location>
        <begin position="185"/>
        <end position="202"/>
    </location>
</feature>
<accession>A0A1I4LAU6</accession>
<dbReference type="AlphaFoldDB" id="A0A1I4LAU6"/>
<dbReference type="OrthoDB" id="9921246at2"/>
<evidence type="ECO:0000256" key="1">
    <source>
        <dbReference type="SAM" id="Phobius"/>
    </source>
</evidence>